<evidence type="ECO:0000313" key="11">
    <source>
        <dbReference type="EMBL" id="GLI26186.1"/>
    </source>
</evidence>
<keyword evidence="4" id="KW-0808">Transferase</keyword>
<dbReference type="Gene3D" id="3.30.10.20">
    <property type="match status" value="2"/>
</dbReference>
<dbReference type="GO" id="GO:0009252">
    <property type="term" value="P:peptidoglycan biosynthetic process"/>
    <property type="evidence" value="ECO:0007669"/>
    <property type="project" value="TreeGrafter"/>
</dbReference>
<evidence type="ECO:0000256" key="8">
    <source>
        <dbReference type="ARBA" id="ARBA00049902"/>
    </source>
</evidence>
<keyword evidence="3" id="KW-0328">Glycosyltransferase</keyword>
<sequence length="875" mass="93212">MSAQNRTLRGAAEGVLGLIGLSALAGVLVTATVTPALAVTGMAANSSISMFENLPGYLEIDDLSQKSTIYAKYGADWRPIASFFDQNREEVAWDDISQYVKDAAISGEDPRFYEHGGVDLQGTIRGAVSTYVLNRDVQGGSSITQQYIKNVLIQQGIAEATTAEEEQAAYLEATATTPERKLKEIRYAITLEKQFTKDEVLLGYLNIAHFGGRVYGIESAAKYYFDKSASELSLAQAASLIAIVNNPEKFRLDYPDSETNGAETVNADGESVPYAANMDRRNYILGEMLEYQKITQEEYDEAIATPVEPTITEPSTGCQSAGDLGYFCDYVTWEVRNKLDDPETEDVNEGLQLLQKGGLNIYTTIDTSLQKAAVATMKANVPSVDARFDVGSTAVSVQPGTGDILAMTQNKTFSNDPDVLAKGAQYSAVNYNTDYAYGGSSGFQPGSTYKVFTLAEWLNEGHSLLESFNGQRREFTHFTNTCDGDFVGSFDPKNDDGRVATNSVDATKWSVNTSFVAMAQQLDLCGIKETAQAFGIHRADGNPLQMNPSDVLGTQEIAPVTMAAAYAGIANNGLTCEPNAIKKIRDAEGEAIYSPEPVCTQSVTTDVAAAMQYAMQQTFAGGGTAVASNTYSGVAHIGKTGTTDDSKDTWMNGASTKVATAVWVGHVTAPAGRQVALRNIYWDSGPAATARHRMWKDIMTVADAKYGGEAFPEANAEFFKQVLIDIPDVVGLTPEAAQTALEEAGFVYEEGKEEDSSQPEGRVSSISPEGQAGRGTVIIVNVSNGKVSAVPDVVGMTEQAARDQLSGYNVRVREEDVLDPTKDGVVISQDPGGGQEARQGSRVTIVIGRFVVDIGGGGDGGDGGTGNGTNGGGGG</sequence>
<dbReference type="InterPro" id="IPR012338">
    <property type="entry name" value="Beta-lactam/transpept-like"/>
</dbReference>
<feature type="region of interest" description="Disordered" evidence="9">
    <location>
        <begin position="749"/>
        <end position="770"/>
    </location>
</feature>
<evidence type="ECO:0000256" key="1">
    <source>
        <dbReference type="ARBA" id="ARBA00022645"/>
    </source>
</evidence>
<dbReference type="Pfam" id="PF03793">
    <property type="entry name" value="PASTA"/>
    <property type="match status" value="2"/>
</dbReference>
<dbReference type="Gene3D" id="1.10.3810.10">
    <property type="entry name" value="Biosynthetic peptidoglycan transglycosylase-like"/>
    <property type="match status" value="1"/>
</dbReference>
<evidence type="ECO:0000259" key="10">
    <source>
        <dbReference type="PROSITE" id="PS51178"/>
    </source>
</evidence>
<dbReference type="SUPFAM" id="SSF56601">
    <property type="entry name" value="beta-lactamase/transpeptidase-like"/>
    <property type="match status" value="1"/>
</dbReference>
<organism evidence="11 12">
    <name type="scientific">Agromyces rhizosphaerae</name>
    <dbReference type="NCBI Taxonomy" id="88374"/>
    <lineage>
        <taxon>Bacteria</taxon>
        <taxon>Bacillati</taxon>
        <taxon>Actinomycetota</taxon>
        <taxon>Actinomycetes</taxon>
        <taxon>Micrococcales</taxon>
        <taxon>Microbacteriaceae</taxon>
        <taxon>Agromyces</taxon>
    </lineage>
</organism>
<evidence type="ECO:0000256" key="5">
    <source>
        <dbReference type="ARBA" id="ARBA00022801"/>
    </source>
</evidence>
<dbReference type="SUPFAM" id="SSF53955">
    <property type="entry name" value="Lysozyme-like"/>
    <property type="match status" value="1"/>
</dbReference>
<keyword evidence="2" id="KW-0645">Protease</keyword>
<dbReference type="Pfam" id="PF00905">
    <property type="entry name" value="Transpeptidase"/>
    <property type="match status" value="1"/>
</dbReference>
<comment type="catalytic activity">
    <reaction evidence="8">
        <text>[GlcNAc-(1-&gt;4)-Mur2Ac(oyl-L-Ala-gamma-D-Glu-L-Lys-D-Ala-D-Ala)](n)-di-trans,octa-cis-undecaprenyl diphosphate + beta-D-GlcNAc-(1-&gt;4)-Mur2Ac(oyl-L-Ala-gamma-D-Glu-L-Lys-D-Ala-D-Ala)-di-trans,octa-cis-undecaprenyl diphosphate = [GlcNAc-(1-&gt;4)-Mur2Ac(oyl-L-Ala-gamma-D-Glu-L-Lys-D-Ala-D-Ala)](n+1)-di-trans,octa-cis-undecaprenyl diphosphate + di-trans,octa-cis-undecaprenyl diphosphate + H(+)</text>
        <dbReference type="Rhea" id="RHEA:23708"/>
        <dbReference type="Rhea" id="RHEA-COMP:9602"/>
        <dbReference type="Rhea" id="RHEA-COMP:9603"/>
        <dbReference type="ChEBI" id="CHEBI:15378"/>
        <dbReference type="ChEBI" id="CHEBI:58405"/>
        <dbReference type="ChEBI" id="CHEBI:60033"/>
        <dbReference type="ChEBI" id="CHEBI:78435"/>
        <dbReference type="EC" id="2.4.99.28"/>
    </reaction>
</comment>
<dbReference type="GO" id="GO:0008955">
    <property type="term" value="F:peptidoglycan glycosyltransferase activity"/>
    <property type="evidence" value="ECO:0007669"/>
    <property type="project" value="UniProtKB-EC"/>
</dbReference>
<dbReference type="SMART" id="SM00740">
    <property type="entry name" value="PASTA"/>
    <property type="match status" value="2"/>
</dbReference>
<feature type="domain" description="PASTA" evidence="10">
    <location>
        <begin position="786"/>
        <end position="849"/>
    </location>
</feature>
<dbReference type="PANTHER" id="PTHR32282:SF33">
    <property type="entry name" value="PEPTIDOGLYCAN GLYCOSYLTRANSFERASE"/>
    <property type="match status" value="1"/>
</dbReference>
<dbReference type="Gene3D" id="3.40.710.10">
    <property type="entry name" value="DD-peptidase/beta-lactamase superfamily"/>
    <property type="match status" value="1"/>
</dbReference>
<evidence type="ECO:0000256" key="2">
    <source>
        <dbReference type="ARBA" id="ARBA00022670"/>
    </source>
</evidence>
<dbReference type="InterPro" id="IPR001264">
    <property type="entry name" value="Glyco_trans_51"/>
</dbReference>
<proteinExistence type="predicted"/>
<dbReference type="AlphaFoldDB" id="A0A9W6CP43"/>
<evidence type="ECO:0000256" key="9">
    <source>
        <dbReference type="SAM" id="MobiDB-lite"/>
    </source>
</evidence>
<keyword evidence="5" id="KW-0378">Hydrolase</keyword>
<keyword evidence="1 11" id="KW-0121">Carboxypeptidase</keyword>
<dbReference type="PANTHER" id="PTHR32282">
    <property type="entry name" value="BINDING PROTEIN TRANSPEPTIDASE, PUTATIVE-RELATED"/>
    <property type="match status" value="1"/>
</dbReference>
<comment type="catalytic activity">
    <reaction evidence="7">
        <text>Preferential cleavage: (Ac)2-L-Lys-D-Ala-|-D-Ala. Also transpeptidation of peptidyl-alanyl moieties that are N-acyl substituents of D-alanine.</text>
        <dbReference type="EC" id="3.4.16.4"/>
    </reaction>
</comment>
<dbReference type="RefSeq" id="WP_281882185.1">
    <property type="nucleotide sequence ID" value="NZ_BSDP01000001.1"/>
</dbReference>
<comment type="caution">
    <text evidence="11">The sequence shown here is derived from an EMBL/GenBank/DDBJ whole genome shotgun (WGS) entry which is preliminary data.</text>
</comment>
<protein>
    <submittedName>
        <fullName evidence="11">Carboxypeptidase</fullName>
    </submittedName>
</protein>
<evidence type="ECO:0000256" key="6">
    <source>
        <dbReference type="ARBA" id="ARBA00023268"/>
    </source>
</evidence>
<dbReference type="InterPro" id="IPR005543">
    <property type="entry name" value="PASTA_dom"/>
</dbReference>
<dbReference type="GO" id="GO:0006508">
    <property type="term" value="P:proteolysis"/>
    <property type="evidence" value="ECO:0007669"/>
    <property type="project" value="UniProtKB-KW"/>
</dbReference>
<name>A0A9W6CP43_9MICO</name>
<reference evidence="11" key="1">
    <citation type="submission" date="2022-12" db="EMBL/GenBank/DDBJ databases">
        <title>Reference genome sequencing for broad-spectrum identification of bacterial and archaeal isolates by mass spectrometry.</title>
        <authorList>
            <person name="Sekiguchi Y."/>
            <person name="Tourlousse D.M."/>
        </authorList>
    </citation>
    <scope>NUCLEOTIDE SEQUENCE</scope>
    <source>
        <strain evidence="11">14</strain>
    </source>
</reference>
<dbReference type="EMBL" id="BSDP01000001">
    <property type="protein sequence ID" value="GLI26186.1"/>
    <property type="molecule type" value="Genomic_DNA"/>
</dbReference>
<evidence type="ECO:0000313" key="12">
    <source>
        <dbReference type="Proteomes" id="UP001144396"/>
    </source>
</evidence>
<accession>A0A9W6CP43</accession>
<evidence type="ECO:0000256" key="7">
    <source>
        <dbReference type="ARBA" id="ARBA00034000"/>
    </source>
</evidence>
<evidence type="ECO:0000256" key="3">
    <source>
        <dbReference type="ARBA" id="ARBA00022676"/>
    </source>
</evidence>
<dbReference type="GO" id="GO:0030288">
    <property type="term" value="C:outer membrane-bounded periplasmic space"/>
    <property type="evidence" value="ECO:0007669"/>
    <property type="project" value="TreeGrafter"/>
</dbReference>
<feature type="domain" description="PASTA" evidence="10">
    <location>
        <begin position="720"/>
        <end position="784"/>
    </location>
</feature>
<gene>
    <name evidence="11" type="ORF">ARHIZOSPH14_04280</name>
</gene>
<dbReference type="PROSITE" id="PS51178">
    <property type="entry name" value="PASTA"/>
    <property type="match status" value="2"/>
</dbReference>
<dbReference type="InterPro" id="IPR023346">
    <property type="entry name" value="Lysozyme-like_dom_sf"/>
</dbReference>
<keyword evidence="6" id="KW-0511">Multifunctional enzyme</keyword>
<dbReference type="GO" id="GO:0008658">
    <property type="term" value="F:penicillin binding"/>
    <property type="evidence" value="ECO:0007669"/>
    <property type="project" value="InterPro"/>
</dbReference>
<dbReference type="Proteomes" id="UP001144396">
    <property type="component" value="Unassembled WGS sequence"/>
</dbReference>
<evidence type="ECO:0000256" key="4">
    <source>
        <dbReference type="ARBA" id="ARBA00022679"/>
    </source>
</evidence>
<dbReference type="Pfam" id="PF00912">
    <property type="entry name" value="Transgly"/>
    <property type="match status" value="1"/>
</dbReference>
<dbReference type="GO" id="GO:0009002">
    <property type="term" value="F:serine-type D-Ala-D-Ala carboxypeptidase activity"/>
    <property type="evidence" value="ECO:0007669"/>
    <property type="project" value="UniProtKB-EC"/>
</dbReference>
<dbReference type="CDD" id="cd06577">
    <property type="entry name" value="PASTA_pknB"/>
    <property type="match status" value="2"/>
</dbReference>
<keyword evidence="12" id="KW-1185">Reference proteome</keyword>
<dbReference type="InterPro" id="IPR050396">
    <property type="entry name" value="Glycosyltr_51/Transpeptidase"/>
</dbReference>
<dbReference type="InterPro" id="IPR036950">
    <property type="entry name" value="PBP_transglycosylase"/>
</dbReference>
<feature type="region of interest" description="Disordered" evidence="9">
    <location>
        <begin position="856"/>
        <end position="875"/>
    </location>
</feature>
<dbReference type="InterPro" id="IPR001460">
    <property type="entry name" value="PCN-bd_Tpept"/>
</dbReference>